<gene>
    <name evidence="1" type="ORF">DKX38_017376</name>
</gene>
<dbReference type="AlphaFoldDB" id="A0A5N5KV13"/>
<sequence>MRLEDEIVWGENLTAKSQKDLDEESNHMRTWLGELPWRGGMHLMMDYLSHRFDIRVSGFDQVAKIINEDDLTYVVFVERSMGAENFGNIDDGLCNARNSAA</sequence>
<proteinExistence type="predicted"/>
<keyword evidence="2" id="KW-1185">Reference proteome</keyword>
<comment type="caution">
    <text evidence="1">The sequence shown here is derived from an EMBL/GenBank/DDBJ whole genome shotgun (WGS) entry which is preliminary data.</text>
</comment>
<name>A0A5N5KV13_9ROSI</name>
<evidence type="ECO:0000313" key="2">
    <source>
        <dbReference type="Proteomes" id="UP000326939"/>
    </source>
</evidence>
<accession>A0A5N5KV13</accession>
<protein>
    <submittedName>
        <fullName evidence="1">Uncharacterized protein</fullName>
    </submittedName>
</protein>
<reference evidence="2" key="1">
    <citation type="journal article" date="2019" name="Gigascience">
        <title>De novo genome assembly of the endangered Acer yangbiense, a plant species with extremely small populations endemic to Yunnan Province, China.</title>
        <authorList>
            <person name="Yang J."/>
            <person name="Wariss H.M."/>
            <person name="Tao L."/>
            <person name="Zhang R."/>
            <person name="Yun Q."/>
            <person name="Hollingsworth P."/>
            <person name="Dao Z."/>
            <person name="Luo G."/>
            <person name="Guo H."/>
            <person name="Ma Y."/>
            <person name="Sun W."/>
        </authorList>
    </citation>
    <scope>NUCLEOTIDE SEQUENCE [LARGE SCALE GENOMIC DNA]</scope>
    <source>
        <strain evidence="2">cv. br00</strain>
    </source>
</reference>
<evidence type="ECO:0000313" key="1">
    <source>
        <dbReference type="EMBL" id="KAB5534290.1"/>
    </source>
</evidence>
<dbReference type="Proteomes" id="UP000326939">
    <property type="component" value="Chromosome 11"/>
</dbReference>
<dbReference type="EMBL" id="VDCV01000011">
    <property type="protein sequence ID" value="KAB5534290.1"/>
    <property type="molecule type" value="Genomic_DNA"/>
</dbReference>
<organism evidence="1 2">
    <name type="scientific">Salix brachista</name>
    <dbReference type="NCBI Taxonomy" id="2182728"/>
    <lineage>
        <taxon>Eukaryota</taxon>
        <taxon>Viridiplantae</taxon>
        <taxon>Streptophyta</taxon>
        <taxon>Embryophyta</taxon>
        <taxon>Tracheophyta</taxon>
        <taxon>Spermatophyta</taxon>
        <taxon>Magnoliopsida</taxon>
        <taxon>eudicotyledons</taxon>
        <taxon>Gunneridae</taxon>
        <taxon>Pentapetalae</taxon>
        <taxon>rosids</taxon>
        <taxon>fabids</taxon>
        <taxon>Malpighiales</taxon>
        <taxon>Salicaceae</taxon>
        <taxon>Saliceae</taxon>
        <taxon>Salix</taxon>
    </lineage>
</organism>